<organism evidence="3 4">
    <name type="scientific">Rubidibacter lacunae KORDI 51-2</name>
    <dbReference type="NCBI Taxonomy" id="582515"/>
    <lineage>
        <taxon>Bacteria</taxon>
        <taxon>Bacillati</taxon>
        <taxon>Cyanobacteriota</taxon>
        <taxon>Cyanophyceae</taxon>
        <taxon>Oscillatoriophycideae</taxon>
        <taxon>Chroococcales</taxon>
        <taxon>Aphanothecaceae</taxon>
        <taxon>Rubidibacter</taxon>
    </lineage>
</organism>
<feature type="chain" id="PRO_5004659203" description="DUF4382 domain-containing protein" evidence="2">
    <location>
        <begin position="24"/>
        <end position="281"/>
    </location>
</feature>
<evidence type="ECO:0000256" key="2">
    <source>
        <dbReference type="SAM" id="SignalP"/>
    </source>
</evidence>
<dbReference type="AlphaFoldDB" id="U5DI19"/>
<reference evidence="3 4" key="1">
    <citation type="submission" date="2013-05" db="EMBL/GenBank/DDBJ databases">
        <title>Draft genome sequence of Rubidibacter lacunae KORDI 51-2.</title>
        <authorList>
            <person name="Choi D.H."/>
            <person name="Noh J.H."/>
            <person name="Kwon K.-K."/>
            <person name="Lee J.-H."/>
            <person name="Ryu J.-Y."/>
        </authorList>
    </citation>
    <scope>NUCLEOTIDE SEQUENCE [LARGE SCALE GENOMIC DNA]</scope>
    <source>
        <strain evidence="3 4">KORDI 51-2</strain>
    </source>
</reference>
<name>U5DI19_9CHRO</name>
<dbReference type="eggNOG" id="ENOG502Z8A8">
    <property type="taxonomic scope" value="Bacteria"/>
</dbReference>
<protein>
    <recommendedName>
        <fullName evidence="5">DUF4382 domain-containing protein</fullName>
    </recommendedName>
</protein>
<evidence type="ECO:0000256" key="1">
    <source>
        <dbReference type="SAM" id="MobiDB-lite"/>
    </source>
</evidence>
<evidence type="ECO:0008006" key="5">
    <source>
        <dbReference type="Google" id="ProtNLM"/>
    </source>
</evidence>
<dbReference type="InParanoid" id="U5DI19"/>
<gene>
    <name evidence="3" type="ORF">KR51_00031910</name>
</gene>
<evidence type="ECO:0000313" key="3">
    <source>
        <dbReference type="EMBL" id="ERN40249.1"/>
    </source>
</evidence>
<comment type="caution">
    <text evidence="3">The sequence shown here is derived from an EMBL/GenBank/DDBJ whole genome shotgun (WGS) entry which is preliminary data.</text>
</comment>
<dbReference type="OrthoDB" id="7835646at2"/>
<dbReference type="EMBL" id="ASSJ01000079">
    <property type="protein sequence ID" value="ERN40249.1"/>
    <property type="molecule type" value="Genomic_DNA"/>
</dbReference>
<accession>U5DI19</accession>
<feature type="region of interest" description="Disordered" evidence="1">
    <location>
        <begin position="20"/>
        <end position="39"/>
    </location>
</feature>
<evidence type="ECO:0000313" key="4">
    <source>
        <dbReference type="Proteomes" id="UP000016960"/>
    </source>
</evidence>
<sequence length="281" mass="29474">MRALATLALLVLTLLGCSQQSETEETDDPASAAGTASPKANELALEVSGEAYVRDGFTTKDGWELEFDRVYVTLADVVAYQVESGFDPSQSGDVETAVAVTLLPGPLAVNLAAGDESFVRAATVQDAPSGTYNALSWKLIPAQAGPAKDSTVFLGGTAAKGEQTYFFTISFDRSLSYLCGEYVGEARKGVLEAGTDAAVEATFHFDHIFGDADAPADDEINAGAVGFEPFTAFTQGPSLIAEGLDAIQSELTEEQYQKLTAALENLGHVGEGHCQLQADAD</sequence>
<dbReference type="Proteomes" id="UP000016960">
    <property type="component" value="Unassembled WGS sequence"/>
</dbReference>
<dbReference type="STRING" id="582515.KR51_00031910"/>
<keyword evidence="2" id="KW-0732">Signal</keyword>
<dbReference type="PROSITE" id="PS51257">
    <property type="entry name" value="PROKAR_LIPOPROTEIN"/>
    <property type="match status" value="1"/>
</dbReference>
<proteinExistence type="predicted"/>
<feature type="signal peptide" evidence="2">
    <location>
        <begin position="1"/>
        <end position="23"/>
    </location>
</feature>
<keyword evidence="4" id="KW-1185">Reference proteome</keyword>
<dbReference type="PATRIC" id="fig|582515.4.peg.3585"/>